<accession>A0A316ZHZ8</accession>
<comment type="cofactor">
    <cofactor evidence="13">
        <name>Fe cation</name>
        <dbReference type="ChEBI" id="CHEBI:24875"/>
    </cofactor>
    <text evidence="13">Binds 2 iron ions per subunit.</text>
</comment>
<dbReference type="GeneID" id="37268934"/>
<evidence type="ECO:0000256" key="12">
    <source>
        <dbReference type="ARBA" id="ARBA00025285"/>
    </source>
</evidence>
<keyword evidence="15" id="KW-0732">Signal</keyword>
<feature type="region of interest" description="Disordered" evidence="14">
    <location>
        <begin position="116"/>
        <end position="135"/>
    </location>
</feature>
<evidence type="ECO:0000313" key="17">
    <source>
        <dbReference type="Proteomes" id="UP000245946"/>
    </source>
</evidence>
<gene>
    <name evidence="16" type="ORF">FA09DRAFT_327404</name>
</gene>
<keyword evidence="5 13" id="KW-0812">Transmembrane</keyword>
<evidence type="ECO:0000256" key="3">
    <source>
        <dbReference type="ARBA" id="ARBA00022448"/>
    </source>
</evidence>
<feature type="chain" id="PRO_5016347482" description="Alternative oxidase" evidence="15">
    <location>
        <begin position="24"/>
        <end position="554"/>
    </location>
</feature>
<evidence type="ECO:0000256" key="9">
    <source>
        <dbReference type="ARBA" id="ARBA00023002"/>
    </source>
</evidence>
<dbReference type="InterPro" id="IPR002680">
    <property type="entry name" value="AOX"/>
</dbReference>
<keyword evidence="11 13" id="KW-0472">Membrane</keyword>
<evidence type="ECO:0000256" key="15">
    <source>
        <dbReference type="SAM" id="SignalP"/>
    </source>
</evidence>
<dbReference type="PANTHER" id="PTHR31803">
    <property type="entry name" value="ALTERNATIVE OXIDASE"/>
    <property type="match status" value="1"/>
</dbReference>
<dbReference type="GO" id="GO:0016020">
    <property type="term" value="C:membrane"/>
    <property type="evidence" value="ECO:0007669"/>
    <property type="project" value="UniProtKB-SubCell"/>
</dbReference>
<evidence type="ECO:0000256" key="14">
    <source>
        <dbReference type="SAM" id="MobiDB-lite"/>
    </source>
</evidence>
<evidence type="ECO:0000256" key="8">
    <source>
        <dbReference type="ARBA" id="ARBA00022989"/>
    </source>
</evidence>
<reference evidence="16 17" key="1">
    <citation type="journal article" date="2018" name="Mol. Biol. Evol.">
        <title>Broad Genomic Sampling Reveals a Smut Pathogenic Ancestry of the Fungal Clade Ustilaginomycotina.</title>
        <authorList>
            <person name="Kijpornyongpan T."/>
            <person name="Mondo S.J."/>
            <person name="Barry K."/>
            <person name="Sandor L."/>
            <person name="Lee J."/>
            <person name="Lipzen A."/>
            <person name="Pangilinan J."/>
            <person name="LaButti K."/>
            <person name="Hainaut M."/>
            <person name="Henrissat B."/>
            <person name="Grigoriev I.V."/>
            <person name="Spatafora J.W."/>
            <person name="Aime M.C."/>
        </authorList>
    </citation>
    <scope>NUCLEOTIDE SEQUENCE [LARGE SCALE GENOMIC DNA]</scope>
    <source>
        <strain evidence="16 17">MCA 4186</strain>
    </source>
</reference>
<dbReference type="Proteomes" id="UP000245946">
    <property type="component" value="Unassembled WGS sequence"/>
</dbReference>
<evidence type="ECO:0000256" key="1">
    <source>
        <dbReference type="ARBA" id="ARBA00004370"/>
    </source>
</evidence>
<dbReference type="Gene3D" id="1.20.1260.140">
    <property type="entry name" value="Alternative oxidase"/>
    <property type="match status" value="1"/>
</dbReference>
<keyword evidence="6 13" id="KW-0479">Metal-binding</keyword>
<evidence type="ECO:0000256" key="5">
    <source>
        <dbReference type="ARBA" id="ARBA00022692"/>
    </source>
</evidence>
<evidence type="ECO:0000256" key="4">
    <source>
        <dbReference type="ARBA" id="ARBA00022660"/>
    </source>
</evidence>
<evidence type="ECO:0000313" key="16">
    <source>
        <dbReference type="EMBL" id="PWO00669.1"/>
    </source>
</evidence>
<comment type="function">
    <text evidence="12">Catalyzes cyanide-resistant oxygen consumption. May increase respiration when the cytochrome respiratory pathway is restricted, or in response to low temperatures.</text>
</comment>
<dbReference type="GO" id="GO:0005739">
    <property type="term" value="C:mitochondrion"/>
    <property type="evidence" value="ECO:0007669"/>
    <property type="project" value="TreeGrafter"/>
</dbReference>
<keyword evidence="10 13" id="KW-0408">Iron</keyword>
<dbReference type="InterPro" id="IPR038659">
    <property type="entry name" value="AOX_sf"/>
</dbReference>
<proteinExistence type="inferred from homology"/>
<dbReference type="GO" id="GO:0046872">
    <property type="term" value="F:metal ion binding"/>
    <property type="evidence" value="ECO:0007669"/>
    <property type="project" value="UniProtKB-UniRule"/>
</dbReference>
<dbReference type="PANTHER" id="PTHR31803:SF3">
    <property type="entry name" value="ALTERNATIVE OXIDASE"/>
    <property type="match status" value="1"/>
</dbReference>
<dbReference type="STRING" id="58919.A0A316ZHZ8"/>
<dbReference type="EC" id="1.-.-.-" evidence="13"/>
<comment type="subcellular location">
    <subcellularLocation>
        <location evidence="1">Membrane</location>
    </subcellularLocation>
</comment>
<dbReference type="RefSeq" id="XP_025600947.1">
    <property type="nucleotide sequence ID" value="XM_025741390.1"/>
</dbReference>
<evidence type="ECO:0000256" key="10">
    <source>
        <dbReference type="ARBA" id="ARBA00023004"/>
    </source>
</evidence>
<comment type="similarity">
    <text evidence="2 13">Belongs to the alternative oxidase family.</text>
</comment>
<evidence type="ECO:0000256" key="11">
    <source>
        <dbReference type="ARBA" id="ARBA00023136"/>
    </source>
</evidence>
<evidence type="ECO:0000256" key="6">
    <source>
        <dbReference type="ARBA" id="ARBA00022723"/>
    </source>
</evidence>
<keyword evidence="8" id="KW-1133">Transmembrane helix</keyword>
<protein>
    <recommendedName>
        <fullName evidence="13">Alternative oxidase</fullName>
        <ecNumber evidence="13">1.-.-.-</ecNumber>
    </recommendedName>
</protein>
<feature type="signal peptide" evidence="15">
    <location>
        <begin position="1"/>
        <end position="23"/>
    </location>
</feature>
<keyword evidence="17" id="KW-1185">Reference proteome</keyword>
<dbReference type="GO" id="GO:0098803">
    <property type="term" value="C:respiratory chain complex"/>
    <property type="evidence" value="ECO:0007669"/>
    <property type="project" value="UniProtKB-UniRule"/>
</dbReference>
<keyword evidence="9 13" id="KW-0560">Oxidoreductase</keyword>
<keyword evidence="7 13" id="KW-0249">Electron transport</keyword>
<dbReference type="AlphaFoldDB" id="A0A316ZHZ8"/>
<dbReference type="GO" id="GO:0009916">
    <property type="term" value="F:alternative oxidase activity"/>
    <property type="evidence" value="ECO:0007669"/>
    <property type="project" value="UniProtKB-UniRule"/>
</dbReference>
<dbReference type="EMBL" id="KZ819284">
    <property type="protein sequence ID" value="PWO00669.1"/>
    <property type="molecule type" value="Genomic_DNA"/>
</dbReference>
<evidence type="ECO:0000256" key="2">
    <source>
        <dbReference type="ARBA" id="ARBA00008388"/>
    </source>
</evidence>
<evidence type="ECO:0000256" key="13">
    <source>
        <dbReference type="RuleBase" id="RU003779"/>
    </source>
</evidence>
<organism evidence="16 17">
    <name type="scientific">Tilletiopsis washingtonensis</name>
    <dbReference type="NCBI Taxonomy" id="58919"/>
    <lineage>
        <taxon>Eukaryota</taxon>
        <taxon>Fungi</taxon>
        <taxon>Dikarya</taxon>
        <taxon>Basidiomycota</taxon>
        <taxon>Ustilaginomycotina</taxon>
        <taxon>Exobasidiomycetes</taxon>
        <taxon>Entylomatales</taxon>
        <taxon>Entylomatales incertae sedis</taxon>
        <taxon>Tilletiopsis</taxon>
    </lineage>
</organism>
<dbReference type="Pfam" id="PF01786">
    <property type="entry name" value="AOX"/>
    <property type="match status" value="1"/>
</dbReference>
<dbReference type="GO" id="GO:0010230">
    <property type="term" value="P:alternative respiration"/>
    <property type="evidence" value="ECO:0007669"/>
    <property type="project" value="TreeGrafter"/>
</dbReference>
<keyword evidence="3" id="KW-0813">Transport</keyword>
<dbReference type="OrthoDB" id="16906at2759"/>
<evidence type="ECO:0000256" key="7">
    <source>
        <dbReference type="ARBA" id="ARBA00022982"/>
    </source>
</evidence>
<keyword evidence="4 13" id="KW-0679">Respiratory chain</keyword>
<name>A0A316ZHZ8_9BASI</name>
<sequence length="554" mass="59282">MRHAPAIGLLLCLAAQHQGCVRALSPAFDIKGTQRHAAPCRALLSTTTHQHPTPNNPTPTSAHLAIMSAILRPALRPALRALRTAPQPLAARALHASASAAMFLLSRSAPRLAASNAGEASSAPKPPAHAHAHAAGVPTAPLAVRGAVVPPLEALRDSGEPGWHVGGRTCYTEEELNAVRVVHKELRGPGDHVAALLVRLMRSAFDVVTRYPSHAAKFPALSEAASSSDVAVPNDGADASAVRPTRRAMRASQAGGAPEALPLAQLRKEGRSFAPEQWLVRIVFLETVAGVPGFAAAMVRHLQSLRLLRRDGGWIGTLLEDAENERMHLMVALKLYRPGIFMRAMIASAQAVFTAFFSAMYLVAPRVAHRFVGILEEEAVLTYTNILRDLDAGRLPEWETFPAPPIAISYWGLPHDAKLSHVIRALRADEANHRFINHSLASLKSTDFNPFAYGNAPAALRGSTWGLERDEALAYFEREDAKRRRANAAGGAGAGAPRAEGAAERDGELLRLQSAKEQLAADAADALHAAAERLPHEAVARGQSEKADVKSVRQ</sequence>
<feature type="region of interest" description="Disordered" evidence="14">
    <location>
        <begin position="486"/>
        <end position="507"/>
    </location>
</feature>